<evidence type="ECO:0000313" key="13">
    <source>
        <dbReference type="EMBL" id="KAL3875817.1"/>
    </source>
</evidence>
<name>A0ABD3WPV6_SINWO</name>
<keyword evidence="7" id="KW-0407">Ion channel</keyword>
<comment type="subcellular location">
    <subcellularLocation>
        <location evidence="1">Membrane</location>
        <topology evidence="1">Multi-pass membrane protein</topology>
    </subcellularLocation>
</comment>
<feature type="domain" description="Ion transport" evidence="10">
    <location>
        <begin position="1158"/>
        <end position="1417"/>
    </location>
</feature>
<proteinExistence type="predicted"/>
<feature type="transmembrane region" description="Helical" evidence="9">
    <location>
        <begin position="1387"/>
        <end position="1408"/>
    </location>
</feature>
<keyword evidence="5" id="KW-0406">Ion transport</keyword>
<sequence length="1619" mass="185532">MNEDEASYYRRRDFSIGSEQELDSLSAIQSVNTSQNTVDTILPSENQYMDDYFPDRYKPGGIRPTHHGHPYQDNDPKQGSSQSQGHHDRSVEMSQFTESPVRRLKKKVSYQEEGHEVSAPPAYHRELSDAYIDGISRTPRYNSGKYRNYDEMISDMSEGDPFRGPYQPSGKKPAVKDREKVTKMSKSNTDRMPAPPTQQSGDSAIKIHKKRKKRKHVGADSNESTGTYVINGKPKQDHTFLLSAHDLDSETGAYTSSHNKTLSNGDEEYRGEGIHKSLTVMSKPALARSPRINTHQLIKIQDALSNTTSDIDKDALANFINEKEIKQRECKSYIPKEIGDDCQCGRNKEWHDVQGFINSDSGIKRIWHMKNHSKDFPCDSFGEIKFEGFGNETANSPYIRVDPETDLESLWTIMTKHWKLPIPKLLISVTGGAKRFNLSPKHQLIFKRGLMNAATTTGAWIITGGMGAGVMKFVGEAIRDHILTKGISDKNIVALGIATWGCVANRESLDGEMDRGLWPAVYSSEDLVEIKEVPLDHNHTHFILVDDGSINKYGVEIELGARLEKFISKKIDTGVAEAQSVDLPVVKIVVEGGVNTMKTVSKSVMEDIPVLALQGSGRAADFIAFGYQLSKVKDDEEKSRFPANFDNELKEKAGNVFEWKTKDSNKDEQVEECVRQLKDILTNKRKMINVFNLNEADTKDIDKAILYALLKANRSNASAQLALALAWNRPDIARNEIFKPSNREQWKNIPLYDAMFTALVQDRVDFVQLFLDCGVSFSKFLSIETLWNLYACALLDSSDSSTLLIAQLMMYLQQSWTAYLCCRQPENFGSKQDLLNSVGKIIVHLLGDESMNLYSDQMFIVNCKKPEHKWLPGNHGQIHADGNQKQLLSHHSSVGPGKTNKRKRFKYDLEHPEKDLFIWAILFNRREMAKMFWKISRNQIGGALVACALLKNLAIKADNDEELELSVSLQEHSVMYEDLATSVLAECYRKNKQLAHQLVVRRLNMYGKTTLFTLADANELMKFMGHTCCQTKLNLIWKGRMAQYTQIWKILISIVCPIMIPLIKFTSNQAPIDQTNFDALMEGEEVEEQPKEEIAKNQVKPKNDTVRDNDQDAEVFTRSKTHRNKHGKKRLYNVTMFSDPSTNTIGLFSAIYYFYTAPITVFIVYNISYLIFLAIFTYFVLTELDPNYPSVLEYVTWGWTVTMLLEEFRQVVARDQRSFKFKVRSWFSGIWNRFDLVMYMLFLASVIARYALSDEKFVWARITYSITLAMYYLRFMQAFFVEKHIGPKVIMIKNMIVDLMFFVLIFVIFLLSFGVAYQANLFPNSEPSWYLLKSVVYMPYWQMYGELFLDNMEGKPPDGCETNETLWRAAGGQGRCPSENALVPLLGAIYVVLTNILLINLLIAMFSYTFQQVQEQSENVWRFYRFSLVYEYYDRPFLCPPFLIFSHIFRFVRYVLRKCGCKISKPKNEFKLELSEKDNSRLTLFEKSALEEYSSCFQRQELETVDRKVTTVHERLETVIEDLDSIKESVKLQENLSKGMELSEAVTPLMSSRKSSTVVKDDTIKEMQTHLDDLGEQVAQNSYNISQMMQMMQQMLRYQERNMRTPHLEISEIGPSADA</sequence>
<keyword evidence="3 9" id="KW-0812">Transmembrane</keyword>
<reference evidence="13 14" key="1">
    <citation type="submission" date="2024-11" db="EMBL/GenBank/DDBJ databases">
        <title>Chromosome-level genome assembly of the freshwater bivalve Anodonta woodiana.</title>
        <authorList>
            <person name="Chen X."/>
        </authorList>
    </citation>
    <scope>NUCLEOTIDE SEQUENCE [LARGE SCALE GENOMIC DNA]</scope>
    <source>
        <strain evidence="13">MN2024</strain>
        <tissue evidence="13">Gills</tissue>
    </source>
</reference>
<feature type="domain" description="TRPM SLOG" evidence="11">
    <location>
        <begin position="397"/>
        <end position="666"/>
    </location>
</feature>
<dbReference type="Proteomes" id="UP001634394">
    <property type="component" value="Unassembled WGS sequence"/>
</dbReference>
<evidence type="ECO:0000256" key="7">
    <source>
        <dbReference type="ARBA" id="ARBA00023303"/>
    </source>
</evidence>
<evidence type="ECO:0000256" key="4">
    <source>
        <dbReference type="ARBA" id="ARBA00022989"/>
    </source>
</evidence>
<dbReference type="InterPro" id="IPR057366">
    <property type="entry name" value="TRPM-like"/>
</dbReference>
<evidence type="ECO:0000259" key="10">
    <source>
        <dbReference type="Pfam" id="PF00520"/>
    </source>
</evidence>
<feature type="compositionally biased region" description="Polar residues" evidence="8">
    <location>
        <begin position="31"/>
        <end position="47"/>
    </location>
</feature>
<feature type="transmembrane region" description="Helical" evidence="9">
    <location>
        <begin position="1258"/>
        <end position="1275"/>
    </location>
</feature>
<feature type="compositionally biased region" description="Basic residues" evidence="8">
    <location>
        <begin position="206"/>
        <end position="216"/>
    </location>
</feature>
<dbReference type="GO" id="GO:0034220">
    <property type="term" value="P:monoatomic ion transmembrane transport"/>
    <property type="evidence" value="ECO:0007669"/>
    <property type="project" value="UniProtKB-KW"/>
</dbReference>
<evidence type="ECO:0000256" key="9">
    <source>
        <dbReference type="SAM" id="Phobius"/>
    </source>
</evidence>
<dbReference type="InterPro" id="IPR050927">
    <property type="entry name" value="TRPM"/>
</dbReference>
<feature type="region of interest" description="Disordered" evidence="8">
    <location>
        <begin position="31"/>
        <end position="119"/>
    </location>
</feature>
<protein>
    <submittedName>
        <fullName evidence="13">Uncharacterized protein</fullName>
    </submittedName>
</protein>
<dbReference type="Pfam" id="PF25508">
    <property type="entry name" value="TRPM2"/>
    <property type="match status" value="1"/>
</dbReference>
<evidence type="ECO:0000256" key="2">
    <source>
        <dbReference type="ARBA" id="ARBA00022448"/>
    </source>
</evidence>
<feature type="transmembrane region" description="Helical" evidence="9">
    <location>
        <begin position="1230"/>
        <end position="1252"/>
    </location>
</feature>
<dbReference type="InterPro" id="IPR005821">
    <property type="entry name" value="Ion_trans_dom"/>
</dbReference>
<evidence type="ECO:0000256" key="1">
    <source>
        <dbReference type="ARBA" id="ARBA00004141"/>
    </source>
</evidence>
<evidence type="ECO:0000313" key="14">
    <source>
        <dbReference type="Proteomes" id="UP001634394"/>
    </source>
</evidence>
<evidence type="ECO:0000259" key="12">
    <source>
        <dbReference type="Pfam" id="PF25508"/>
    </source>
</evidence>
<comment type="caution">
    <text evidence="13">The sequence shown here is derived from an EMBL/GenBank/DDBJ whole genome shotgun (WGS) entry which is preliminary data.</text>
</comment>
<accession>A0ABD3WPV6</accession>
<evidence type="ECO:0000256" key="6">
    <source>
        <dbReference type="ARBA" id="ARBA00023136"/>
    </source>
</evidence>
<dbReference type="Pfam" id="PF18139">
    <property type="entry name" value="LSDAT_euk"/>
    <property type="match status" value="1"/>
</dbReference>
<organism evidence="13 14">
    <name type="scientific">Sinanodonta woodiana</name>
    <name type="common">Chinese pond mussel</name>
    <name type="synonym">Anodonta woodiana</name>
    <dbReference type="NCBI Taxonomy" id="1069815"/>
    <lineage>
        <taxon>Eukaryota</taxon>
        <taxon>Metazoa</taxon>
        <taxon>Spiralia</taxon>
        <taxon>Lophotrochozoa</taxon>
        <taxon>Mollusca</taxon>
        <taxon>Bivalvia</taxon>
        <taxon>Autobranchia</taxon>
        <taxon>Heteroconchia</taxon>
        <taxon>Palaeoheterodonta</taxon>
        <taxon>Unionida</taxon>
        <taxon>Unionoidea</taxon>
        <taxon>Unionidae</taxon>
        <taxon>Unioninae</taxon>
        <taxon>Sinanodonta</taxon>
    </lineage>
</organism>
<dbReference type="GO" id="GO:0016020">
    <property type="term" value="C:membrane"/>
    <property type="evidence" value="ECO:0007669"/>
    <property type="project" value="UniProtKB-SubCell"/>
</dbReference>
<dbReference type="PANTHER" id="PTHR13800:SF12">
    <property type="entry name" value="TRANSIENT RECEPTOR POTENTIAL CATION CHANNEL SUBFAMILY M MEMBER-LIKE 2"/>
    <property type="match status" value="1"/>
</dbReference>
<keyword evidence="4 9" id="KW-1133">Transmembrane helix</keyword>
<keyword evidence="2" id="KW-0813">Transport</keyword>
<dbReference type="Pfam" id="PF00520">
    <property type="entry name" value="Ion_trans"/>
    <property type="match status" value="1"/>
</dbReference>
<feature type="transmembrane region" description="Helical" evidence="9">
    <location>
        <begin position="1161"/>
        <end position="1181"/>
    </location>
</feature>
<dbReference type="PANTHER" id="PTHR13800">
    <property type="entry name" value="TRANSIENT RECEPTOR POTENTIAL CATION CHANNEL, SUBFAMILY M, MEMBER 6"/>
    <property type="match status" value="1"/>
</dbReference>
<keyword evidence="6 9" id="KW-0472">Membrane</keyword>
<evidence type="ECO:0000256" key="8">
    <source>
        <dbReference type="SAM" id="MobiDB-lite"/>
    </source>
</evidence>
<evidence type="ECO:0000256" key="3">
    <source>
        <dbReference type="ARBA" id="ARBA00022692"/>
    </source>
</evidence>
<feature type="transmembrane region" description="Helical" evidence="9">
    <location>
        <begin position="1296"/>
        <end position="1319"/>
    </location>
</feature>
<dbReference type="EMBL" id="JBJQND010000005">
    <property type="protein sequence ID" value="KAL3875817.1"/>
    <property type="molecule type" value="Genomic_DNA"/>
</dbReference>
<evidence type="ECO:0000256" key="5">
    <source>
        <dbReference type="ARBA" id="ARBA00023065"/>
    </source>
</evidence>
<dbReference type="InterPro" id="IPR041491">
    <property type="entry name" value="TRPM_SLOG"/>
</dbReference>
<feature type="domain" description="TRPM-like" evidence="12">
    <location>
        <begin position="737"/>
        <end position="1026"/>
    </location>
</feature>
<keyword evidence="14" id="KW-1185">Reference proteome</keyword>
<gene>
    <name evidence="13" type="ORF">ACJMK2_033732</name>
</gene>
<evidence type="ECO:0000259" key="11">
    <source>
        <dbReference type="Pfam" id="PF18139"/>
    </source>
</evidence>
<feature type="region of interest" description="Disordered" evidence="8">
    <location>
        <begin position="161"/>
        <end position="231"/>
    </location>
</feature>